<sequence>MKVLVTGVAGFIGYHLAQRLFQEGMKVLGIDNLNNYYDVNLKTARLERLVPQPGFKFEFLDLSDRIGVTQLFQNHSFDYMYLAS</sequence>
<evidence type="ECO:0000313" key="3">
    <source>
        <dbReference type="EMBL" id="KYC40590.1"/>
    </source>
</evidence>
<keyword evidence="1" id="KW-0520">NAD</keyword>
<gene>
    <name evidence="3" type="ORF">WA1_26085</name>
</gene>
<evidence type="ECO:0000256" key="1">
    <source>
        <dbReference type="ARBA" id="ARBA00023027"/>
    </source>
</evidence>
<protein>
    <recommendedName>
        <fullName evidence="2">NAD(P)-binding domain-containing protein</fullName>
    </recommendedName>
</protein>
<dbReference type="Gene3D" id="3.40.50.720">
    <property type="entry name" value="NAD(P)-binding Rossmann-like Domain"/>
    <property type="match status" value="1"/>
</dbReference>
<name>A0A139X7C8_9CYAN</name>
<dbReference type="Pfam" id="PF16363">
    <property type="entry name" value="GDP_Man_Dehyd"/>
    <property type="match status" value="1"/>
</dbReference>
<dbReference type="PANTHER" id="PTHR43574">
    <property type="entry name" value="EPIMERASE-RELATED"/>
    <property type="match status" value="1"/>
</dbReference>
<reference evidence="3 4" key="1">
    <citation type="journal article" date="2013" name="Genome Biol. Evol.">
        <title>Genomes of Stigonematalean cyanobacteria (subsection V) and the evolution of oxygenic photosynthesis from prokaryotes to plastids.</title>
        <authorList>
            <person name="Dagan T."/>
            <person name="Roettger M."/>
            <person name="Stucken K."/>
            <person name="Landan G."/>
            <person name="Koch R."/>
            <person name="Major P."/>
            <person name="Gould S.B."/>
            <person name="Goremykin V.V."/>
            <person name="Rippka R."/>
            <person name="Tandeau de Marsac N."/>
            <person name="Gugger M."/>
            <person name="Lockhart P.J."/>
            <person name="Allen J.F."/>
            <person name="Brune I."/>
            <person name="Maus I."/>
            <person name="Puhler A."/>
            <person name="Martin W.F."/>
        </authorList>
    </citation>
    <scope>NUCLEOTIDE SEQUENCE [LARGE SCALE GENOMIC DNA]</scope>
    <source>
        <strain evidence="3 4">PCC 7110</strain>
    </source>
</reference>
<accession>A0A139X7C8</accession>
<keyword evidence="4" id="KW-1185">Reference proteome</keyword>
<dbReference type="EMBL" id="ANNX02000027">
    <property type="protein sequence ID" value="KYC40590.1"/>
    <property type="molecule type" value="Genomic_DNA"/>
</dbReference>
<organism evidence="3 4">
    <name type="scientific">Scytonema hofmannii PCC 7110</name>
    <dbReference type="NCBI Taxonomy" id="128403"/>
    <lineage>
        <taxon>Bacteria</taxon>
        <taxon>Bacillati</taxon>
        <taxon>Cyanobacteriota</taxon>
        <taxon>Cyanophyceae</taxon>
        <taxon>Nostocales</taxon>
        <taxon>Scytonemataceae</taxon>
        <taxon>Scytonema</taxon>
    </lineage>
</organism>
<feature type="domain" description="NAD(P)-binding" evidence="2">
    <location>
        <begin position="4"/>
        <end position="81"/>
    </location>
</feature>
<dbReference type="STRING" id="128403.WA1_26085"/>
<evidence type="ECO:0000313" key="4">
    <source>
        <dbReference type="Proteomes" id="UP000076925"/>
    </source>
</evidence>
<proteinExistence type="predicted"/>
<dbReference type="AlphaFoldDB" id="A0A139X7C8"/>
<dbReference type="SUPFAM" id="SSF51735">
    <property type="entry name" value="NAD(P)-binding Rossmann-fold domains"/>
    <property type="match status" value="1"/>
</dbReference>
<dbReference type="Proteomes" id="UP000076925">
    <property type="component" value="Unassembled WGS sequence"/>
</dbReference>
<dbReference type="InterPro" id="IPR016040">
    <property type="entry name" value="NAD(P)-bd_dom"/>
</dbReference>
<evidence type="ECO:0000259" key="2">
    <source>
        <dbReference type="Pfam" id="PF16363"/>
    </source>
</evidence>
<dbReference type="InterPro" id="IPR036291">
    <property type="entry name" value="NAD(P)-bd_dom_sf"/>
</dbReference>
<dbReference type="RefSeq" id="WP_017746956.1">
    <property type="nucleotide sequence ID" value="NZ_KQ976354.1"/>
</dbReference>
<comment type="caution">
    <text evidence="3">The sequence shown here is derived from an EMBL/GenBank/DDBJ whole genome shotgun (WGS) entry which is preliminary data.</text>
</comment>
<dbReference type="OrthoDB" id="9811743at2"/>